<accession>A0A5C2RYV9</accession>
<dbReference type="PANTHER" id="PTHR15549">
    <property type="entry name" value="PAIRED IMMUNOGLOBULIN-LIKE TYPE 2 RECEPTOR"/>
    <property type="match status" value="1"/>
</dbReference>
<evidence type="ECO:0000256" key="5">
    <source>
        <dbReference type="SAM" id="MobiDB-lite"/>
    </source>
</evidence>
<protein>
    <submittedName>
        <fullName evidence="8">Uncharacterized protein</fullName>
    </submittedName>
</protein>
<dbReference type="Proteomes" id="UP000313359">
    <property type="component" value="Unassembled WGS sequence"/>
</dbReference>
<dbReference type="GO" id="GO:0071944">
    <property type="term" value="C:cell periphery"/>
    <property type="evidence" value="ECO:0007669"/>
    <property type="project" value="UniProtKB-ARBA"/>
</dbReference>
<evidence type="ECO:0000256" key="7">
    <source>
        <dbReference type="SAM" id="SignalP"/>
    </source>
</evidence>
<feature type="compositionally biased region" description="Low complexity" evidence="5">
    <location>
        <begin position="392"/>
        <end position="402"/>
    </location>
</feature>
<feature type="transmembrane region" description="Helical" evidence="6">
    <location>
        <begin position="237"/>
        <end position="259"/>
    </location>
</feature>
<feature type="compositionally biased region" description="Polar residues" evidence="5">
    <location>
        <begin position="324"/>
        <end position="334"/>
    </location>
</feature>
<keyword evidence="9" id="KW-1185">Reference proteome</keyword>
<dbReference type="OrthoDB" id="2757214at2759"/>
<evidence type="ECO:0000256" key="6">
    <source>
        <dbReference type="SAM" id="Phobius"/>
    </source>
</evidence>
<sequence>MPRWLRSTFLYAFLTLPLWSESIGVSAADYLKCASAQLDWYTDAVGETPCETYQQLRQICNPSYTVPKFFPNTPGDSCDDQVSSCCCNTVAFVLSMLCMNCQYDTQLGEVGIDAGKGAYSLYAGNCHPRAANKTLPNDIQQAVCNKAIKIDRNIYDVFWTTEDWFYVWSKENMVKDLAATNNNTFTKCASTTKNDTVSTTQSVSDSITASTMDSSSTTAPAAASSSSSSSSSKVGPIVGGVVGGVGGAIAAGVMGFFLWRARRQARGPKPLDLTQEYRPSSYQDNEMSGVTPFTATSAYTAGSSPSGFGSAGGVTNVTAAKYGQQPQPWSQAGSSAGGYDDERHMDGGPVPLLARSNSGRLPPGYGSWESDSGAADGSVMPASSSAPTEGQSADGSSSAGSSEPLQPLRAPQQQSYPLDAKVRPPGM</sequence>
<dbReference type="AlphaFoldDB" id="A0A5C2RYV9"/>
<keyword evidence="4 6" id="KW-0472">Membrane</keyword>
<dbReference type="STRING" id="1328759.A0A5C2RYV9"/>
<evidence type="ECO:0000256" key="2">
    <source>
        <dbReference type="ARBA" id="ARBA00022692"/>
    </source>
</evidence>
<organism evidence="8 9">
    <name type="scientific">Lentinus tigrinus ALCF2SS1-6</name>
    <dbReference type="NCBI Taxonomy" id="1328759"/>
    <lineage>
        <taxon>Eukaryota</taxon>
        <taxon>Fungi</taxon>
        <taxon>Dikarya</taxon>
        <taxon>Basidiomycota</taxon>
        <taxon>Agaricomycotina</taxon>
        <taxon>Agaricomycetes</taxon>
        <taxon>Polyporales</taxon>
        <taxon>Polyporaceae</taxon>
        <taxon>Lentinus</taxon>
    </lineage>
</organism>
<dbReference type="GO" id="GO:0016020">
    <property type="term" value="C:membrane"/>
    <property type="evidence" value="ECO:0007669"/>
    <property type="project" value="UniProtKB-SubCell"/>
</dbReference>
<evidence type="ECO:0000313" key="8">
    <source>
        <dbReference type="EMBL" id="RPD56168.1"/>
    </source>
</evidence>
<evidence type="ECO:0000256" key="3">
    <source>
        <dbReference type="ARBA" id="ARBA00022989"/>
    </source>
</evidence>
<gene>
    <name evidence="8" type="ORF">L227DRAFT_288283</name>
</gene>
<dbReference type="InterPro" id="IPR051694">
    <property type="entry name" value="Immunoregulatory_rcpt-like"/>
</dbReference>
<reference evidence="8" key="1">
    <citation type="journal article" date="2018" name="Genome Biol. Evol.">
        <title>Genomics and development of Lentinus tigrinus, a white-rot wood-decaying mushroom with dimorphic fruiting bodies.</title>
        <authorList>
            <person name="Wu B."/>
            <person name="Xu Z."/>
            <person name="Knudson A."/>
            <person name="Carlson A."/>
            <person name="Chen N."/>
            <person name="Kovaka S."/>
            <person name="LaButti K."/>
            <person name="Lipzen A."/>
            <person name="Pennachio C."/>
            <person name="Riley R."/>
            <person name="Schakwitz W."/>
            <person name="Umezawa K."/>
            <person name="Ohm R.A."/>
            <person name="Grigoriev I.V."/>
            <person name="Nagy L.G."/>
            <person name="Gibbons J."/>
            <person name="Hibbett D."/>
        </authorList>
    </citation>
    <scope>NUCLEOTIDE SEQUENCE [LARGE SCALE GENOMIC DNA]</scope>
    <source>
        <strain evidence="8">ALCF2SS1-6</strain>
    </source>
</reference>
<feature type="signal peptide" evidence="7">
    <location>
        <begin position="1"/>
        <end position="28"/>
    </location>
</feature>
<evidence type="ECO:0000256" key="4">
    <source>
        <dbReference type="ARBA" id="ARBA00023136"/>
    </source>
</evidence>
<name>A0A5C2RYV9_9APHY</name>
<evidence type="ECO:0000256" key="1">
    <source>
        <dbReference type="ARBA" id="ARBA00004167"/>
    </source>
</evidence>
<keyword evidence="3 6" id="KW-1133">Transmembrane helix</keyword>
<keyword evidence="7" id="KW-0732">Signal</keyword>
<feature type="region of interest" description="Disordered" evidence="5">
    <location>
        <begin position="322"/>
        <end position="427"/>
    </location>
</feature>
<evidence type="ECO:0000313" key="9">
    <source>
        <dbReference type="Proteomes" id="UP000313359"/>
    </source>
</evidence>
<proteinExistence type="predicted"/>
<feature type="region of interest" description="Disordered" evidence="5">
    <location>
        <begin position="199"/>
        <end position="233"/>
    </location>
</feature>
<feature type="chain" id="PRO_5022882570" evidence="7">
    <location>
        <begin position="29"/>
        <end position="427"/>
    </location>
</feature>
<dbReference type="EMBL" id="ML122290">
    <property type="protein sequence ID" value="RPD56168.1"/>
    <property type="molecule type" value="Genomic_DNA"/>
</dbReference>
<comment type="subcellular location">
    <subcellularLocation>
        <location evidence="1">Membrane</location>
        <topology evidence="1">Single-pass membrane protein</topology>
    </subcellularLocation>
</comment>
<feature type="compositionally biased region" description="Polar residues" evidence="5">
    <location>
        <begin position="381"/>
        <end position="391"/>
    </location>
</feature>
<keyword evidence="2 6" id="KW-0812">Transmembrane</keyword>
<dbReference type="PANTHER" id="PTHR15549:SF26">
    <property type="entry name" value="AXIAL BUDDING PATTERN PROTEIN 2-RELATED"/>
    <property type="match status" value="1"/>
</dbReference>